<dbReference type="SUPFAM" id="SSF55874">
    <property type="entry name" value="ATPase domain of HSP90 chaperone/DNA topoisomerase II/histidine kinase"/>
    <property type="match status" value="1"/>
</dbReference>
<reference evidence="3 4" key="1">
    <citation type="journal article" date="2018" name="PLoS Genet.">
        <title>Population sequencing reveals clonal diversity and ancestral inbreeding in the grapevine cultivar Chardonnay.</title>
        <authorList>
            <person name="Roach M.J."/>
            <person name="Johnson D.L."/>
            <person name="Bohlmann J."/>
            <person name="van Vuuren H.J."/>
            <person name="Jones S.J."/>
            <person name="Pretorius I.S."/>
            <person name="Schmidt S.A."/>
            <person name="Borneman A.R."/>
        </authorList>
    </citation>
    <scope>NUCLEOTIDE SEQUENCE [LARGE SCALE GENOMIC DNA]</scope>
    <source>
        <strain evidence="4">cv. Chardonnay</strain>
        <tissue evidence="3">Leaf</tissue>
    </source>
</reference>
<evidence type="ECO:0000256" key="1">
    <source>
        <dbReference type="SAM" id="MobiDB-lite"/>
    </source>
</evidence>
<protein>
    <recommendedName>
        <fullName evidence="2">Sacsin/Nov domain-containing protein</fullName>
    </recommendedName>
</protein>
<feature type="region of interest" description="Disordered" evidence="1">
    <location>
        <begin position="1774"/>
        <end position="1819"/>
    </location>
</feature>
<dbReference type="NCBIfam" id="NF047352">
    <property type="entry name" value="P_loop_sacsin"/>
    <property type="match status" value="1"/>
</dbReference>
<name>A0A438F8R4_VITVI</name>
<gene>
    <name evidence="3" type="ORF">CK203_101547</name>
</gene>
<sequence>MPWKKVSFSYQRKGKRKGMATLKKEMPIEKTSIMATEAARLHIEKIRTQKFSIGAKSPNPLTEDLHHAVTSLSAELYAKDVHFLMELIQNAEDNEYKQGVEPTLEFVFTTKDITGSGAPATLLVFNNEVGFSEKNMESICSVGRSTKKGKRHLGFIGEKGIGFKSVFLVTIQPHIFSNGYHVRFSEDPDQDCGIGYIVPEWVGGKPYLSTICDIYGSDKVLPTTIILLPLKPEKVEAVKAQLSELHPELLLFLSKIKRLSVCGNTCNSKEDVNVSDIFISTETDHVALSDKSADSRVLHLSVKEDGAEETCRYYIWRETFPVKPANEFSARNDVKKCVISIAFPFGERLKRGTSAVGIFAFLPTAMITNFPFVIQADFVLASSRETILLDNKWNLGILECIPSAFFHAFISCVKKDATTICSVAQAFEFLPARSSTILELNNIRKLIKNMLQGEAFIPCEMFDNRKHFCTPQRAIRILPKFREILFQMKEQGVPLGGMFSLKENVIHSSIDLIEFTGILDYLGVPSVDNSYQWYGKCIEFCNLVLSASEDAYMELLCFLADNEKISSLKDFKKMLLFKCVNRKGHVRLCSIATRGMFRIYYSQEPKLHAWLTECNIEFECPDDMCFLPSPTLEALISHKRSSLIMCWLKYNTGLSPFSAVSYCAQISDHLMKTDEPRFVIKLAHFLYHAHCKKFIMESMLYGLCTRMPVIDGSNCIRRQKNVTLVSAPGSKWKKLFGPSNPFSENNYVDIGKVYAEGGQFAGECTPKGVILSFLSTYTRAVDIPELHPPNVVLKVASSKLTSEQGFLLLDWIRFLRTKGSYIPAKFIESIRDGRWMKTYLGFNSPNRCILPDEAGKTIFGMMRTVVERFSILDQDFYMNRITLYADELKFLGVRFGSDGVQKLLVDRFKSLAASGMSKECAFSLLMFIGILKGKNMLDEAWLGVMREGKWLKTFNGYNAPRGSVFLQSEIEANAILTITSLPLVDTGFYGSNLSSFSSELTLLGVVLDMKVYELVEESLNFPADLSSLTWDSGFLILKCIRYLGSATSSLVEKTRNQRWLKTSCGFKRPLESVLVNPEFMRLLDAFEVPIIDEAFYGNTIRSFAAELKAIGVAVDLNSALKLIVTQFKSFLSSSSLTPVKVISLLECIREINENVSSQLQELHQCLLGEKWLRTRNGYRTPSESILFSSKWGTISLFVDLPLIDDSFYGIVIYGFEDELKMLGVITGFEGGAPFVARGLTRPIEPRFVTDLGTIALLECIKYLMSKSNDQPLLDNFFSNLMRSKWLKTRKGYKKPEECILFDPTWEVILEETDAPMIEHTFYKSEIFMYKNQLRAIGVKVDPGDVCSLLSRCLMSLTETSSITRVYNFLHMFNWKPELPDKDYQVWVINHNGNSGGEWVNSQLCILHDKDNVFNSHLYALDKCYQKELLPFFSSAFAVAEFPSIDDYMWLWDSLVMRVNSQVTAKECCSFWDYILKNWSPHTEDFLKKRLTKVPATTSTSERIHLVSKELVFIPDDLQLKHFFSSIDGIPLFVWLPKCKSFSTVHPMRLFEIYESLGVRKISGSVECHASISHSLDQYKMDPRNGLIGRGLVRIVLGFIAGPRVSMPVEERHKVAKLLLDLSVFESREPILVSYQLLLTADKTLEVEAGKLVFWDKNSCRLLIDKSGYEDRKSNIKFVSCFAREIAEGLLACEKADAIENLSKIIQIGFMFEFKEESMVTLLTSENLELFAEDEKFLDAACLLSKQSPVIRSLPVMPPIDDNSQLLTQPNLKESRWRKVPNYPDPPKFSSSSLYPKRRSQQLELLSPPTPESSQKKPRQ</sequence>
<comment type="caution">
    <text evidence="3">The sequence shown here is derived from an EMBL/GenBank/DDBJ whole genome shotgun (WGS) entry which is preliminary data.</text>
</comment>
<dbReference type="InterPro" id="IPR052957">
    <property type="entry name" value="Auxin_embryo_med"/>
</dbReference>
<dbReference type="PANTHER" id="PTHR32387">
    <property type="entry name" value="WU:FJ29H11"/>
    <property type="match status" value="1"/>
</dbReference>
<dbReference type="InterPro" id="IPR036890">
    <property type="entry name" value="HATPase_C_sf"/>
</dbReference>
<dbReference type="InterPro" id="IPR058210">
    <property type="entry name" value="SACS/Nov_dom"/>
</dbReference>
<dbReference type="Pfam" id="PF25794">
    <property type="entry name" value="SACS"/>
    <property type="match status" value="1"/>
</dbReference>
<dbReference type="PANTHER" id="PTHR32387:SF11">
    <property type="entry name" value="PROTEIN NO VEIN C-TERMINAL DOMAIN-CONTAINING PROTEIN"/>
    <property type="match status" value="1"/>
</dbReference>
<evidence type="ECO:0000313" key="4">
    <source>
        <dbReference type="Proteomes" id="UP000288805"/>
    </source>
</evidence>
<dbReference type="Proteomes" id="UP000288805">
    <property type="component" value="Unassembled WGS sequence"/>
</dbReference>
<organism evidence="3 4">
    <name type="scientific">Vitis vinifera</name>
    <name type="common">Grape</name>
    <dbReference type="NCBI Taxonomy" id="29760"/>
    <lineage>
        <taxon>Eukaryota</taxon>
        <taxon>Viridiplantae</taxon>
        <taxon>Streptophyta</taxon>
        <taxon>Embryophyta</taxon>
        <taxon>Tracheophyta</taxon>
        <taxon>Spermatophyta</taxon>
        <taxon>Magnoliopsida</taxon>
        <taxon>eudicotyledons</taxon>
        <taxon>Gunneridae</taxon>
        <taxon>Pentapetalae</taxon>
        <taxon>rosids</taxon>
        <taxon>Vitales</taxon>
        <taxon>Vitaceae</taxon>
        <taxon>Viteae</taxon>
        <taxon>Vitis</taxon>
    </lineage>
</organism>
<feature type="domain" description="Sacsin/Nov" evidence="2">
    <location>
        <begin position="77"/>
        <end position="188"/>
    </location>
</feature>
<evidence type="ECO:0000313" key="3">
    <source>
        <dbReference type="EMBL" id="RVW56346.1"/>
    </source>
</evidence>
<dbReference type="EMBL" id="QGNW01001084">
    <property type="protein sequence ID" value="RVW56346.1"/>
    <property type="molecule type" value="Genomic_DNA"/>
</dbReference>
<proteinExistence type="predicted"/>
<evidence type="ECO:0000259" key="2">
    <source>
        <dbReference type="Pfam" id="PF25794"/>
    </source>
</evidence>
<accession>A0A438F8R4</accession>
<dbReference type="Gene3D" id="3.30.565.10">
    <property type="entry name" value="Histidine kinase-like ATPase, C-terminal domain"/>
    <property type="match status" value="1"/>
</dbReference>